<dbReference type="SUPFAM" id="SSF46689">
    <property type="entry name" value="Homeodomain-like"/>
    <property type="match status" value="1"/>
</dbReference>
<evidence type="ECO:0000256" key="1">
    <source>
        <dbReference type="ARBA" id="ARBA00023125"/>
    </source>
</evidence>
<dbReference type="PROSITE" id="PS50977">
    <property type="entry name" value="HTH_TETR_2"/>
    <property type="match status" value="1"/>
</dbReference>
<dbReference type="Pfam" id="PF00440">
    <property type="entry name" value="TetR_N"/>
    <property type="match status" value="1"/>
</dbReference>
<reference evidence="4 5" key="1">
    <citation type="submission" date="2019-03" db="EMBL/GenBank/DDBJ databases">
        <title>Subsurface microbial communities from deep shales in Ohio and West Virginia, USA.</title>
        <authorList>
            <person name="Wrighton K."/>
        </authorList>
    </citation>
    <scope>NUCLEOTIDE SEQUENCE [LARGE SCALE GENOMIC DNA]</scope>
    <source>
        <strain evidence="4 5">MSL 6dP</strain>
    </source>
</reference>
<dbReference type="AlphaFoldDB" id="A0A4R8GYB8"/>
<comment type="caution">
    <text evidence="4">The sequence shown here is derived from an EMBL/GenBank/DDBJ whole genome shotgun (WGS) entry which is preliminary data.</text>
</comment>
<keyword evidence="5" id="KW-1185">Reference proteome</keyword>
<dbReference type="STRING" id="926561.GCA_000379025_01518"/>
<dbReference type="EMBL" id="SOEG01000013">
    <property type="protein sequence ID" value="TDX51409.1"/>
    <property type="molecule type" value="Genomic_DNA"/>
</dbReference>
<dbReference type="Proteomes" id="UP000295832">
    <property type="component" value="Unassembled WGS sequence"/>
</dbReference>
<dbReference type="GO" id="GO:0003677">
    <property type="term" value="F:DNA binding"/>
    <property type="evidence" value="ECO:0007669"/>
    <property type="project" value="UniProtKB-UniRule"/>
</dbReference>
<proteinExistence type="predicted"/>
<dbReference type="PRINTS" id="PR00455">
    <property type="entry name" value="HTHTETR"/>
</dbReference>
<evidence type="ECO:0000259" key="3">
    <source>
        <dbReference type="PROSITE" id="PS50977"/>
    </source>
</evidence>
<dbReference type="InterPro" id="IPR013570">
    <property type="entry name" value="Tscrpt_reg_YsiA_C"/>
</dbReference>
<dbReference type="Gene3D" id="1.10.10.60">
    <property type="entry name" value="Homeodomain-like"/>
    <property type="match status" value="1"/>
</dbReference>
<keyword evidence="1 2" id="KW-0238">DNA-binding</keyword>
<evidence type="ECO:0000256" key="2">
    <source>
        <dbReference type="PROSITE-ProRule" id="PRU00335"/>
    </source>
</evidence>
<evidence type="ECO:0000313" key="4">
    <source>
        <dbReference type="EMBL" id="TDX51409.1"/>
    </source>
</evidence>
<dbReference type="Pfam" id="PF08359">
    <property type="entry name" value="TetR_C_4"/>
    <property type="match status" value="1"/>
</dbReference>
<feature type="domain" description="HTH tetR-type" evidence="3">
    <location>
        <begin position="1"/>
        <end position="61"/>
    </location>
</feature>
<name>A0A4R8GYB8_9FIRM</name>
<gene>
    <name evidence="4" type="ORF">C7959_11354</name>
</gene>
<organism evidence="4 5">
    <name type="scientific">Orenia marismortui</name>
    <dbReference type="NCBI Taxonomy" id="46469"/>
    <lineage>
        <taxon>Bacteria</taxon>
        <taxon>Bacillati</taxon>
        <taxon>Bacillota</taxon>
        <taxon>Clostridia</taxon>
        <taxon>Halanaerobiales</taxon>
        <taxon>Halobacteroidaceae</taxon>
        <taxon>Orenia</taxon>
    </lineage>
</organism>
<sequence length="187" mass="21849">MNKRELIRRTAIEIIAEEGYYNTKVQIIAEQAEIAVGTVYNYFSNKEEILNYIFKVEFDKRLDILKRLKVEAISFKEKLNLFLEEHFQELETNPATTSVLVQESQLPRKHSLKAVDDFINELPELLAEMIESAKKKKEIRDVNSSLIANAIFYTIRGMASKVVLNEHYNFDQTKEELMNLLWCGIKN</sequence>
<feature type="DNA-binding region" description="H-T-H motif" evidence="2">
    <location>
        <begin position="24"/>
        <end position="43"/>
    </location>
</feature>
<accession>A0A4R8GYB8</accession>
<protein>
    <submittedName>
        <fullName evidence="4">TetR family transcriptional regulator</fullName>
    </submittedName>
</protein>
<dbReference type="PANTHER" id="PTHR43479">
    <property type="entry name" value="ACREF/ENVCD OPERON REPRESSOR-RELATED"/>
    <property type="match status" value="1"/>
</dbReference>
<dbReference type="InterPro" id="IPR009057">
    <property type="entry name" value="Homeodomain-like_sf"/>
</dbReference>
<evidence type="ECO:0000313" key="5">
    <source>
        <dbReference type="Proteomes" id="UP000295832"/>
    </source>
</evidence>
<dbReference type="InterPro" id="IPR036271">
    <property type="entry name" value="Tet_transcr_reg_TetR-rel_C_sf"/>
</dbReference>
<dbReference type="SUPFAM" id="SSF48498">
    <property type="entry name" value="Tetracyclin repressor-like, C-terminal domain"/>
    <property type="match status" value="1"/>
</dbReference>
<dbReference type="RefSeq" id="WP_134116745.1">
    <property type="nucleotide sequence ID" value="NZ_SOEG01000013.1"/>
</dbReference>
<dbReference type="InterPro" id="IPR050624">
    <property type="entry name" value="HTH-type_Tx_Regulator"/>
</dbReference>
<dbReference type="InterPro" id="IPR001647">
    <property type="entry name" value="HTH_TetR"/>
</dbReference>
<dbReference type="PANTHER" id="PTHR43479:SF11">
    <property type="entry name" value="ACREF_ENVCD OPERON REPRESSOR-RELATED"/>
    <property type="match status" value="1"/>
</dbReference>
<dbReference type="Gene3D" id="1.10.357.10">
    <property type="entry name" value="Tetracycline Repressor, domain 2"/>
    <property type="match status" value="1"/>
</dbReference>